<dbReference type="InterPro" id="IPR010987">
    <property type="entry name" value="Glutathione-S-Trfase_C-like"/>
</dbReference>
<dbReference type="Gene3D" id="1.20.1050.10">
    <property type="match status" value="1"/>
</dbReference>
<dbReference type="SFLD" id="SFLDG00358">
    <property type="entry name" value="Main_(cytGST)"/>
    <property type="match status" value="1"/>
</dbReference>
<feature type="domain" description="GST N-terminal" evidence="3">
    <location>
        <begin position="3"/>
        <end position="85"/>
    </location>
</feature>
<dbReference type="KEGG" id="ache:ACHE_60520A"/>
<protein>
    <recommendedName>
        <fullName evidence="7">Glutathione S-transferase</fullName>
    </recommendedName>
</protein>
<evidence type="ECO:0000259" key="4">
    <source>
        <dbReference type="PROSITE" id="PS50405"/>
    </source>
</evidence>
<dbReference type="InterPro" id="IPR036249">
    <property type="entry name" value="Thioredoxin-like_sf"/>
</dbReference>
<accession>A0A7R7ZRF2</accession>
<evidence type="ECO:0000256" key="2">
    <source>
        <dbReference type="RuleBase" id="RU003494"/>
    </source>
</evidence>
<dbReference type="CDD" id="cd03044">
    <property type="entry name" value="GST_N_EF1Bgamma"/>
    <property type="match status" value="1"/>
</dbReference>
<dbReference type="FunFam" id="3.40.30.10:FF:000148">
    <property type="entry name" value="Elongation factor 1B gamma"/>
    <property type="match status" value="1"/>
</dbReference>
<dbReference type="AlphaFoldDB" id="A0A7R7ZRF2"/>
<dbReference type="PANTHER" id="PTHR43986:SF10">
    <property type="entry name" value="ELONGATION FACTOR EEF-1B GAMMA SUBUNIT, PUTATIVE (AFU_ORTHOLOGUE AFUA_1G17120)-RELATED"/>
    <property type="match status" value="1"/>
</dbReference>
<reference evidence="5" key="1">
    <citation type="submission" date="2021-01" db="EMBL/GenBank/DDBJ databases">
        <authorList>
            <consortium name="Aspergillus chevalieri M1 genome sequencing consortium"/>
            <person name="Kazuki M."/>
            <person name="Futagami T."/>
        </authorList>
    </citation>
    <scope>NUCLEOTIDE SEQUENCE</scope>
    <source>
        <strain evidence="5">M1</strain>
    </source>
</reference>
<dbReference type="PROSITE" id="PS50405">
    <property type="entry name" value="GST_CTER"/>
    <property type="match status" value="1"/>
</dbReference>
<dbReference type="SUPFAM" id="SSF52833">
    <property type="entry name" value="Thioredoxin-like"/>
    <property type="match status" value="1"/>
</dbReference>
<dbReference type="Proteomes" id="UP000637239">
    <property type="component" value="Chromosome 6"/>
</dbReference>
<dbReference type="Gene3D" id="3.40.30.10">
    <property type="entry name" value="Glutaredoxin"/>
    <property type="match status" value="1"/>
</dbReference>
<dbReference type="RefSeq" id="XP_043139156.1">
    <property type="nucleotide sequence ID" value="XM_043281703.1"/>
</dbReference>
<dbReference type="GO" id="GO:0005634">
    <property type="term" value="C:nucleus"/>
    <property type="evidence" value="ECO:0007669"/>
    <property type="project" value="TreeGrafter"/>
</dbReference>
<evidence type="ECO:0000259" key="3">
    <source>
        <dbReference type="PROSITE" id="PS50404"/>
    </source>
</evidence>
<dbReference type="GeneID" id="66984992"/>
<dbReference type="CDD" id="cd03181">
    <property type="entry name" value="GST_C_EF1Bgamma_like"/>
    <property type="match status" value="1"/>
</dbReference>
<dbReference type="PANTHER" id="PTHR43986">
    <property type="entry name" value="ELONGATION FACTOR 1-GAMMA"/>
    <property type="match status" value="1"/>
</dbReference>
<dbReference type="InterPro" id="IPR050802">
    <property type="entry name" value="EF-GSTs"/>
</dbReference>
<dbReference type="SUPFAM" id="SSF47616">
    <property type="entry name" value="GST C-terminal domain-like"/>
    <property type="match status" value="1"/>
</dbReference>
<dbReference type="InterPro" id="IPR004046">
    <property type="entry name" value="GST_C"/>
</dbReference>
<name>A0A7R7ZRF2_ASPCH</name>
<dbReference type="GO" id="GO:0006414">
    <property type="term" value="P:translational elongation"/>
    <property type="evidence" value="ECO:0007669"/>
    <property type="project" value="TreeGrafter"/>
</dbReference>
<gene>
    <name evidence="5" type="ORF">ACHE_60520A</name>
</gene>
<proteinExistence type="inferred from homology"/>
<evidence type="ECO:0000313" key="5">
    <source>
        <dbReference type="EMBL" id="BCR90634.1"/>
    </source>
</evidence>
<feature type="domain" description="GST C-terminal" evidence="4">
    <location>
        <begin position="91"/>
        <end position="222"/>
    </location>
</feature>
<evidence type="ECO:0000256" key="1">
    <source>
        <dbReference type="ARBA" id="ARBA00007409"/>
    </source>
</evidence>
<evidence type="ECO:0008006" key="7">
    <source>
        <dbReference type="Google" id="ProtNLM"/>
    </source>
</evidence>
<dbReference type="EMBL" id="AP024421">
    <property type="protein sequence ID" value="BCR90634.1"/>
    <property type="molecule type" value="Genomic_DNA"/>
</dbReference>
<sequence length="222" mass="23972">MPPLGTIHTNPNNPRVSKIQAAANLNNLILTFAPFELGKTNHTPEFLSKFPLGKIPAFTSADGSVNIVESDAIAQYVAASGPAAEQLLGSNPIQRAQIRQWISFSANEMEASLIPLVLWRIGLAGFDSAKEETAFKGLERALGCLEKSLEGKEWLVDGEEVSLGDLSVASALVPGFLVVIDEEMRGRFPGVVGWYERVIGLEGVREAFGEKVFVEKRQGPPA</sequence>
<comment type="similarity">
    <text evidence="1 2">Belongs to the GST superfamily.</text>
</comment>
<dbReference type="InterPro" id="IPR036282">
    <property type="entry name" value="Glutathione-S-Trfase_C_sf"/>
</dbReference>
<dbReference type="Pfam" id="PF00043">
    <property type="entry name" value="GST_C"/>
    <property type="match status" value="1"/>
</dbReference>
<evidence type="ECO:0000313" key="6">
    <source>
        <dbReference type="Proteomes" id="UP000637239"/>
    </source>
</evidence>
<organism evidence="5 6">
    <name type="scientific">Aspergillus chevalieri</name>
    <name type="common">Eurotium chevalieri</name>
    <dbReference type="NCBI Taxonomy" id="182096"/>
    <lineage>
        <taxon>Eukaryota</taxon>
        <taxon>Fungi</taxon>
        <taxon>Dikarya</taxon>
        <taxon>Ascomycota</taxon>
        <taxon>Pezizomycotina</taxon>
        <taxon>Eurotiomycetes</taxon>
        <taxon>Eurotiomycetidae</taxon>
        <taxon>Eurotiales</taxon>
        <taxon>Aspergillaceae</taxon>
        <taxon>Aspergillus</taxon>
        <taxon>Aspergillus subgen. Aspergillus</taxon>
    </lineage>
</organism>
<dbReference type="PROSITE" id="PS50404">
    <property type="entry name" value="GST_NTER"/>
    <property type="match status" value="1"/>
</dbReference>
<dbReference type="InterPro" id="IPR004045">
    <property type="entry name" value="Glutathione_S-Trfase_N"/>
</dbReference>
<reference evidence="5" key="2">
    <citation type="submission" date="2021-02" db="EMBL/GenBank/DDBJ databases">
        <title>Aspergillus chevalieri M1 genome sequence.</title>
        <authorList>
            <person name="Kadooka C."/>
            <person name="Mori K."/>
            <person name="Futagami T."/>
        </authorList>
    </citation>
    <scope>NUCLEOTIDE SEQUENCE</scope>
    <source>
        <strain evidence="5">M1</strain>
    </source>
</reference>
<dbReference type="SFLD" id="SFLDS00019">
    <property type="entry name" value="Glutathione_Transferase_(cytos"/>
    <property type="match status" value="1"/>
</dbReference>
<keyword evidence="6" id="KW-1185">Reference proteome</keyword>
<dbReference type="Pfam" id="PF02798">
    <property type="entry name" value="GST_N"/>
    <property type="match status" value="1"/>
</dbReference>
<dbReference type="GO" id="GO:0005737">
    <property type="term" value="C:cytoplasm"/>
    <property type="evidence" value="ECO:0007669"/>
    <property type="project" value="TreeGrafter"/>
</dbReference>
<dbReference type="FunFam" id="1.20.1050.10:FF:000006">
    <property type="entry name" value="Elongation factor 1 gamma"/>
    <property type="match status" value="1"/>
</dbReference>
<dbReference type="InterPro" id="IPR040079">
    <property type="entry name" value="Glutathione_S-Trfase"/>
</dbReference>